<dbReference type="GO" id="GO:0016791">
    <property type="term" value="F:phosphatase activity"/>
    <property type="evidence" value="ECO:0007669"/>
    <property type="project" value="UniProtKB-ARBA"/>
</dbReference>
<evidence type="ECO:0000313" key="2">
    <source>
        <dbReference type="Proteomes" id="UP000276776"/>
    </source>
</evidence>
<proteinExistence type="predicted"/>
<organism evidence="3">
    <name type="scientific">Thelazia callipaeda</name>
    <name type="common">Oriental eyeworm</name>
    <name type="synonym">Parasitic nematode</name>
    <dbReference type="NCBI Taxonomy" id="103827"/>
    <lineage>
        <taxon>Eukaryota</taxon>
        <taxon>Metazoa</taxon>
        <taxon>Ecdysozoa</taxon>
        <taxon>Nematoda</taxon>
        <taxon>Chromadorea</taxon>
        <taxon>Rhabditida</taxon>
        <taxon>Spirurina</taxon>
        <taxon>Spiruromorpha</taxon>
        <taxon>Thelazioidea</taxon>
        <taxon>Thelaziidae</taxon>
        <taxon>Thelazia</taxon>
    </lineage>
</organism>
<dbReference type="OrthoDB" id="414418at2759"/>
<accession>A0A0N5CT48</accession>
<keyword evidence="2" id="KW-1185">Reference proteome</keyword>
<dbReference type="InterPro" id="IPR029033">
    <property type="entry name" value="His_PPase_superfam"/>
</dbReference>
<dbReference type="Gene3D" id="3.40.50.1240">
    <property type="entry name" value="Phosphoglycerate mutase-like"/>
    <property type="match status" value="1"/>
</dbReference>
<dbReference type="WBParaSite" id="TCLT_0000340601-mRNA-1">
    <property type="protein sequence ID" value="TCLT_0000340601-mRNA-1"/>
    <property type="gene ID" value="TCLT_0000340601"/>
</dbReference>
<dbReference type="OMA" id="ITCAETI"/>
<evidence type="ECO:0000313" key="1">
    <source>
        <dbReference type="EMBL" id="VDM99848.1"/>
    </source>
</evidence>
<protein>
    <submittedName>
        <fullName evidence="3">SIS domain-containing protein</fullName>
    </submittedName>
</protein>
<reference evidence="3" key="1">
    <citation type="submission" date="2017-02" db="UniProtKB">
        <authorList>
            <consortium name="WormBaseParasite"/>
        </authorList>
    </citation>
    <scope>IDENTIFICATION</scope>
</reference>
<reference evidence="1 2" key="2">
    <citation type="submission" date="2018-11" db="EMBL/GenBank/DDBJ databases">
        <authorList>
            <consortium name="Pathogen Informatics"/>
        </authorList>
    </citation>
    <scope>NUCLEOTIDE SEQUENCE [LARGE SCALE GENOMIC DNA]</scope>
</reference>
<gene>
    <name evidence="1" type="ORF">TCLT_LOCUS3400</name>
</gene>
<dbReference type="Proteomes" id="UP000276776">
    <property type="component" value="Unassembled WGS sequence"/>
</dbReference>
<evidence type="ECO:0000313" key="3">
    <source>
        <dbReference type="WBParaSite" id="TCLT_0000340601-mRNA-1"/>
    </source>
</evidence>
<sequence>MVAVASDQVNPKNSTLIFILSTSNLTLSEQIQSLKIHRPSSLTLIGITCAETIESMFPNWVNLAFQKTEKDFYYLPYNLNMPGSIISRPIEQYPLDSPITVHGQACATLIGQGILHACYEPTAVYLSSHRLIV</sequence>
<dbReference type="AlphaFoldDB" id="A0A0N5CT48"/>
<dbReference type="EMBL" id="UYYF01001416">
    <property type="protein sequence ID" value="VDM99848.1"/>
    <property type="molecule type" value="Genomic_DNA"/>
</dbReference>
<name>A0A0N5CT48_THECL</name>
<dbReference type="STRING" id="103827.A0A0N5CT48"/>